<organism evidence="1 2">
    <name type="scientific">Clostridium disporicum</name>
    <dbReference type="NCBI Taxonomy" id="84024"/>
    <lineage>
        <taxon>Bacteria</taxon>
        <taxon>Bacillati</taxon>
        <taxon>Bacillota</taxon>
        <taxon>Clostridia</taxon>
        <taxon>Eubacteriales</taxon>
        <taxon>Clostridiaceae</taxon>
        <taxon>Clostridium</taxon>
    </lineage>
</organism>
<dbReference type="InterPro" id="IPR036412">
    <property type="entry name" value="HAD-like_sf"/>
</dbReference>
<dbReference type="GO" id="GO:0000287">
    <property type="term" value="F:magnesium ion binding"/>
    <property type="evidence" value="ECO:0007669"/>
    <property type="project" value="TreeGrafter"/>
</dbReference>
<dbReference type="RefSeq" id="WP_055264451.1">
    <property type="nucleotide sequence ID" value="NZ_CABIXQ010000005.1"/>
</dbReference>
<dbReference type="PANTHER" id="PTHR10000:SF8">
    <property type="entry name" value="HAD SUPERFAMILY HYDROLASE-LIKE, TYPE 3"/>
    <property type="match status" value="1"/>
</dbReference>
<dbReference type="EC" id="3.1.3.-" evidence="1"/>
<protein>
    <submittedName>
        <fullName evidence="1">HAD hydrolase</fullName>
        <ecNumber evidence="1">3.1.3.-</ecNumber>
    </submittedName>
</protein>
<dbReference type="SUPFAM" id="SSF56784">
    <property type="entry name" value="HAD-like"/>
    <property type="match status" value="1"/>
</dbReference>
<keyword evidence="1" id="KW-0378">Hydrolase</keyword>
<dbReference type="GO" id="GO:0005829">
    <property type="term" value="C:cytosol"/>
    <property type="evidence" value="ECO:0007669"/>
    <property type="project" value="TreeGrafter"/>
</dbReference>
<dbReference type="InterPro" id="IPR006379">
    <property type="entry name" value="HAD-SF_hydro_IIB"/>
</dbReference>
<dbReference type="PANTHER" id="PTHR10000">
    <property type="entry name" value="PHOSPHOSERINE PHOSPHATASE"/>
    <property type="match status" value="1"/>
</dbReference>
<dbReference type="InterPro" id="IPR023214">
    <property type="entry name" value="HAD_sf"/>
</dbReference>
<proteinExistence type="predicted"/>
<dbReference type="NCBIfam" id="TIGR00099">
    <property type="entry name" value="Cof-subfamily"/>
    <property type="match status" value="1"/>
</dbReference>
<dbReference type="OrthoDB" id="9781413at2"/>
<evidence type="ECO:0000313" key="1">
    <source>
        <dbReference type="EMBL" id="CUO09610.1"/>
    </source>
</evidence>
<dbReference type="InterPro" id="IPR000150">
    <property type="entry name" value="Cof"/>
</dbReference>
<evidence type="ECO:0000313" key="2">
    <source>
        <dbReference type="Proteomes" id="UP000095594"/>
    </source>
</evidence>
<name>A0A174CCC1_9CLOT</name>
<dbReference type="Gene3D" id="3.40.50.1000">
    <property type="entry name" value="HAD superfamily/HAD-like"/>
    <property type="match status" value="1"/>
</dbReference>
<gene>
    <name evidence="1" type="primary">yidA_1</name>
    <name evidence="1" type="ORF">ERS852471_00944</name>
</gene>
<accession>A0A174CCC1</accession>
<dbReference type="AlphaFoldDB" id="A0A174CCC1"/>
<dbReference type="PROSITE" id="PS01229">
    <property type="entry name" value="COF_2"/>
    <property type="match status" value="1"/>
</dbReference>
<dbReference type="NCBIfam" id="TIGR01484">
    <property type="entry name" value="HAD-SF-IIB"/>
    <property type="match status" value="1"/>
</dbReference>
<dbReference type="CDD" id="cd07516">
    <property type="entry name" value="HAD_Pase"/>
    <property type="match status" value="1"/>
</dbReference>
<dbReference type="EMBL" id="CYZX01000005">
    <property type="protein sequence ID" value="CUO09610.1"/>
    <property type="molecule type" value="Genomic_DNA"/>
</dbReference>
<dbReference type="GO" id="GO:0016791">
    <property type="term" value="F:phosphatase activity"/>
    <property type="evidence" value="ECO:0007669"/>
    <property type="project" value="TreeGrafter"/>
</dbReference>
<dbReference type="Proteomes" id="UP000095594">
    <property type="component" value="Unassembled WGS sequence"/>
</dbReference>
<dbReference type="SFLD" id="SFLDG01144">
    <property type="entry name" value="C2.B.4:_PGP_Like"/>
    <property type="match status" value="1"/>
</dbReference>
<sequence length="280" mass="31643">MKYKMVCIDMDGTLLGKRKKISEFSKDIIKKAHDMGVEIVVTTGRLYNNAAYFSQLLGVDSPVIAANGAIVIDQKTNDIIYESAIPEVECMKVLKILNKYKVPFHFHTTDTIYCNNWFSKLGTQVYMTKQVYYEHLNINYYTVKTEKEWAEIFKKENGRMAKCIAFSPSSKDILKVRKELDSLENIVYFGSGNHSTEINFKGVSKGNSVKVLSEKYGIKREEIICIGDNENDVSMIKYAGLGIAMANAIDEVKSAAQYITDSNKNDGVAKAIKKFILDKE</sequence>
<dbReference type="SFLD" id="SFLDS00003">
    <property type="entry name" value="Haloacid_Dehalogenase"/>
    <property type="match status" value="1"/>
</dbReference>
<reference evidence="1 2" key="1">
    <citation type="submission" date="2015-09" db="EMBL/GenBank/DDBJ databases">
        <authorList>
            <consortium name="Pathogen Informatics"/>
        </authorList>
    </citation>
    <scope>NUCLEOTIDE SEQUENCE [LARGE SCALE GENOMIC DNA]</scope>
    <source>
        <strain evidence="1 2">2789STDY5834856</strain>
    </source>
</reference>
<dbReference type="SFLD" id="SFLDG01140">
    <property type="entry name" value="C2.B:_Phosphomannomutase_and_P"/>
    <property type="match status" value="1"/>
</dbReference>
<dbReference type="Pfam" id="PF08282">
    <property type="entry name" value="Hydrolase_3"/>
    <property type="match status" value="1"/>
</dbReference>
<dbReference type="Gene3D" id="3.30.1240.10">
    <property type="match status" value="1"/>
</dbReference>